<dbReference type="InterPro" id="IPR020476">
    <property type="entry name" value="Nudix_hydrolase"/>
</dbReference>
<dbReference type="InterPro" id="IPR047127">
    <property type="entry name" value="MutT-like"/>
</dbReference>
<keyword evidence="6" id="KW-0227">DNA damage</keyword>
<dbReference type="SUPFAM" id="SSF55811">
    <property type="entry name" value="Nudix"/>
    <property type="match status" value="1"/>
</dbReference>
<evidence type="ECO:0000256" key="11">
    <source>
        <dbReference type="ARBA" id="ARBA00036904"/>
    </source>
</evidence>
<dbReference type="InterPro" id="IPR003561">
    <property type="entry name" value="Mutator_MutT"/>
</dbReference>
<dbReference type="GO" id="GO:0044716">
    <property type="term" value="F:8-oxo-GDP phosphatase activity"/>
    <property type="evidence" value="ECO:0007669"/>
    <property type="project" value="TreeGrafter"/>
</dbReference>
<dbReference type="OrthoDB" id="9810648at2"/>
<feature type="domain" description="Nudix hydrolase" evidence="19">
    <location>
        <begin position="1"/>
        <end position="128"/>
    </location>
</feature>
<evidence type="ECO:0000256" key="15">
    <source>
        <dbReference type="ARBA" id="ARBA00041979"/>
    </source>
</evidence>
<feature type="binding site" evidence="17">
    <location>
        <position position="117"/>
    </location>
    <ligand>
        <name>8-oxo-dGTP</name>
        <dbReference type="ChEBI" id="CHEBI:77896"/>
    </ligand>
</feature>
<dbReference type="PANTHER" id="PTHR47707:SF1">
    <property type="entry name" value="NUDIX HYDROLASE FAMILY PROTEIN"/>
    <property type="match status" value="1"/>
</dbReference>
<dbReference type="PANTHER" id="PTHR47707">
    <property type="entry name" value="8-OXO-DGTP DIPHOSPHATASE"/>
    <property type="match status" value="1"/>
</dbReference>
<comment type="similarity">
    <text evidence="2">Belongs to the Nudix hydrolase family.</text>
</comment>
<accession>A0A0W0XXU3</accession>
<dbReference type="EMBL" id="LNYT01000006">
    <property type="protein sequence ID" value="KTD49433.1"/>
    <property type="molecule type" value="Genomic_DNA"/>
</dbReference>
<evidence type="ECO:0000256" key="9">
    <source>
        <dbReference type="ARBA" id="ARBA00023204"/>
    </source>
</evidence>
<evidence type="ECO:0000256" key="10">
    <source>
        <dbReference type="ARBA" id="ARBA00035861"/>
    </source>
</evidence>
<evidence type="ECO:0000256" key="5">
    <source>
        <dbReference type="ARBA" id="ARBA00022723"/>
    </source>
</evidence>
<evidence type="ECO:0000313" key="21">
    <source>
        <dbReference type="Proteomes" id="UP000054608"/>
    </source>
</evidence>
<feature type="binding site" evidence="18">
    <location>
        <position position="34"/>
    </location>
    <ligand>
        <name>Mg(2+)</name>
        <dbReference type="ChEBI" id="CHEBI:18420"/>
    </ligand>
</feature>
<dbReference type="GO" id="GO:0046872">
    <property type="term" value="F:metal ion binding"/>
    <property type="evidence" value="ECO:0007669"/>
    <property type="project" value="UniProtKB-KW"/>
</dbReference>
<comment type="cofactor">
    <cofactor evidence="1 18">
        <name>Mg(2+)</name>
        <dbReference type="ChEBI" id="CHEBI:18420"/>
    </cofactor>
</comment>
<evidence type="ECO:0000313" key="20">
    <source>
        <dbReference type="EMBL" id="KTD49433.1"/>
    </source>
</evidence>
<organism evidence="20 21">
    <name type="scientific">Legionella rubrilucens</name>
    <dbReference type="NCBI Taxonomy" id="458"/>
    <lineage>
        <taxon>Bacteria</taxon>
        <taxon>Pseudomonadati</taxon>
        <taxon>Pseudomonadota</taxon>
        <taxon>Gammaproteobacteria</taxon>
        <taxon>Legionellales</taxon>
        <taxon>Legionellaceae</taxon>
        <taxon>Legionella</taxon>
    </lineage>
</organism>
<dbReference type="GO" id="GO:0044715">
    <property type="term" value="F:8-oxo-dGDP phosphatase activity"/>
    <property type="evidence" value="ECO:0007669"/>
    <property type="project" value="TreeGrafter"/>
</dbReference>
<dbReference type="CDD" id="cd03425">
    <property type="entry name" value="NUDIX_MutT_NudA_like"/>
    <property type="match status" value="1"/>
</dbReference>
<keyword evidence="21" id="KW-1185">Reference proteome</keyword>
<sequence length="136" mass="15329">MKVAVAVIVDNDQRILITRRPAHASHGGMWEFPGGKLEEGEAADQALTREIDEEVGIQINKCSFLGEIDHQYPHRTVTLVVFLVDQFTGLATCRENQMDLCWVPFEQLSNYSFPEANYKIVQLLKAHASFSAEHSL</sequence>
<evidence type="ECO:0000256" key="6">
    <source>
        <dbReference type="ARBA" id="ARBA00022763"/>
    </source>
</evidence>
<evidence type="ECO:0000259" key="19">
    <source>
        <dbReference type="PROSITE" id="PS51462"/>
    </source>
</evidence>
<dbReference type="InterPro" id="IPR015797">
    <property type="entry name" value="NUDIX_hydrolase-like_dom_sf"/>
</dbReference>
<proteinExistence type="inferred from homology"/>
<evidence type="ECO:0000256" key="17">
    <source>
        <dbReference type="PIRSR" id="PIRSR603561-1"/>
    </source>
</evidence>
<dbReference type="Proteomes" id="UP000054608">
    <property type="component" value="Unassembled WGS sequence"/>
</dbReference>
<keyword evidence="9" id="KW-0234">DNA repair</keyword>
<dbReference type="EC" id="3.6.1.55" evidence="12"/>
<evidence type="ECO:0000256" key="3">
    <source>
        <dbReference type="ARBA" id="ARBA00022457"/>
    </source>
</evidence>
<dbReference type="Gene3D" id="3.90.79.10">
    <property type="entry name" value="Nucleoside Triphosphate Pyrophosphohydrolase"/>
    <property type="match status" value="1"/>
</dbReference>
<dbReference type="PRINTS" id="PR00502">
    <property type="entry name" value="NUDIXFAMILY"/>
</dbReference>
<dbReference type="PROSITE" id="PS00893">
    <property type="entry name" value="NUDIX_BOX"/>
    <property type="match status" value="1"/>
</dbReference>
<evidence type="ECO:0000256" key="4">
    <source>
        <dbReference type="ARBA" id="ARBA00022705"/>
    </source>
</evidence>
<evidence type="ECO:0000256" key="1">
    <source>
        <dbReference type="ARBA" id="ARBA00001946"/>
    </source>
</evidence>
<dbReference type="GO" id="GO:0006260">
    <property type="term" value="P:DNA replication"/>
    <property type="evidence" value="ECO:0007669"/>
    <property type="project" value="UniProtKB-KW"/>
</dbReference>
<feature type="binding site" evidence="18">
    <location>
        <position position="54"/>
    </location>
    <ligand>
        <name>Mg(2+)</name>
        <dbReference type="ChEBI" id="CHEBI:18420"/>
    </ligand>
</feature>
<evidence type="ECO:0000256" key="16">
    <source>
        <dbReference type="ARBA" id="ARBA00042798"/>
    </source>
</evidence>
<keyword evidence="4" id="KW-0235">DNA replication</keyword>
<dbReference type="InterPro" id="IPR000086">
    <property type="entry name" value="NUDIX_hydrolase_dom"/>
</dbReference>
<evidence type="ECO:0000256" key="13">
    <source>
        <dbReference type="ARBA" id="ARBA00040794"/>
    </source>
</evidence>
<comment type="caution">
    <text evidence="20">The sequence shown here is derived from an EMBL/GenBank/DDBJ whole genome shotgun (WGS) entry which is preliminary data.</text>
</comment>
<dbReference type="PATRIC" id="fig|458.5.peg.550"/>
<dbReference type="AlphaFoldDB" id="A0A0W0XXU3"/>
<evidence type="ECO:0000256" key="8">
    <source>
        <dbReference type="ARBA" id="ARBA00022842"/>
    </source>
</evidence>
<evidence type="ECO:0000256" key="7">
    <source>
        <dbReference type="ARBA" id="ARBA00022801"/>
    </source>
</evidence>
<evidence type="ECO:0000256" key="2">
    <source>
        <dbReference type="ARBA" id="ARBA00005582"/>
    </source>
</evidence>
<dbReference type="PROSITE" id="PS51462">
    <property type="entry name" value="NUDIX"/>
    <property type="match status" value="1"/>
</dbReference>
<evidence type="ECO:0000256" key="14">
    <source>
        <dbReference type="ARBA" id="ARBA00041592"/>
    </source>
</evidence>
<comment type="catalytic activity">
    <reaction evidence="10">
        <text>8-oxo-dGTP + H2O = 8-oxo-dGMP + diphosphate + H(+)</text>
        <dbReference type="Rhea" id="RHEA:31575"/>
        <dbReference type="ChEBI" id="CHEBI:15377"/>
        <dbReference type="ChEBI" id="CHEBI:15378"/>
        <dbReference type="ChEBI" id="CHEBI:33019"/>
        <dbReference type="ChEBI" id="CHEBI:63224"/>
        <dbReference type="ChEBI" id="CHEBI:77896"/>
        <dbReference type="EC" id="3.6.1.55"/>
    </reaction>
</comment>
<gene>
    <name evidence="20" type="primary">mutT_1</name>
    <name evidence="20" type="ORF">Lrub_0532</name>
</gene>
<dbReference type="InterPro" id="IPR029119">
    <property type="entry name" value="MutY_C"/>
</dbReference>
<dbReference type="NCBIfam" id="TIGR00586">
    <property type="entry name" value="mutt"/>
    <property type="match status" value="1"/>
</dbReference>
<feature type="binding site" evidence="17">
    <location>
        <begin position="31"/>
        <end position="34"/>
    </location>
    <ligand>
        <name>8-oxo-dGTP</name>
        <dbReference type="ChEBI" id="CHEBI:77896"/>
    </ligand>
</feature>
<keyword evidence="5 18" id="KW-0479">Metal-binding</keyword>
<dbReference type="RefSeq" id="WP_058530663.1">
    <property type="nucleotide sequence ID" value="NZ_CAAAIN010000003.1"/>
</dbReference>
<dbReference type="STRING" id="458.Lrub_0532"/>
<dbReference type="GO" id="GO:0006281">
    <property type="term" value="P:DNA repair"/>
    <property type="evidence" value="ECO:0007669"/>
    <property type="project" value="UniProtKB-KW"/>
</dbReference>
<dbReference type="Pfam" id="PF14815">
    <property type="entry name" value="NUDIX_4"/>
    <property type="match status" value="1"/>
</dbReference>
<reference evidence="20 21" key="1">
    <citation type="submission" date="2015-11" db="EMBL/GenBank/DDBJ databases">
        <title>Genomic analysis of 38 Legionella species identifies large and diverse effector repertoires.</title>
        <authorList>
            <person name="Burstein D."/>
            <person name="Amaro F."/>
            <person name="Zusman T."/>
            <person name="Lifshitz Z."/>
            <person name="Cohen O."/>
            <person name="Gilbert J.A."/>
            <person name="Pupko T."/>
            <person name="Shuman H.A."/>
            <person name="Segal G."/>
        </authorList>
    </citation>
    <scope>NUCLEOTIDE SEQUENCE [LARGE SCALE GENOMIC DNA]</scope>
    <source>
        <strain evidence="20 21">WA-270A-C2</strain>
    </source>
</reference>
<dbReference type="GO" id="GO:0008413">
    <property type="term" value="F:8-oxo-7,8-dihydroguanosine triphosphate pyrophosphatase activity"/>
    <property type="evidence" value="ECO:0007669"/>
    <property type="project" value="InterPro"/>
</dbReference>
<keyword evidence="7 20" id="KW-0378">Hydrolase</keyword>
<evidence type="ECO:0000256" key="18">
    <source>
        <dbReference type="PIRSR" id="PIRSR603561-2"/>
    </source>
</evidence>
<keyword evidence="8 18" id="KW-0460">Magnesium</keyword>
<protein>
    <recommendedName>
        <fullName evidence="13">8-oxo-dGTP diphosphatase</fullName>
        <ecNumber evidence="12">3.6.1.55</ecNumber>
    </recommendedName>
    <alternativeName>
        <fullName evidence="16">7,8-dihydro-8-oxoguanine-triphosphatase</fullName>
    </alternativeName>
    <alternativeName>
        <fullName evidence="15">Mutator protein MutT</fullName>
    </alternativeName>
    <alternativeName>
        <fullName evidence="14">dGTP pyrophosphohydrolase</fullName>
    </alternativeName>
</protein>
<evidence type="ECO:0000256" key="12">
    <source>
        <dbReference type="ARBA" id="ARBA00038905"/>
    </source>
</evidence>
<name>A0A0W0XXU3_9GAMM</name>
<dbReference type="GO" id="GO:0035539">
    <property type="term" value="F:8-oxo-7,8-dihydrodeoxyguanosine triphosphate pyrophosphatase activity"/>
    <property type="evidence" value="ECO:0007669"/>
    <property type="project" value="UniProtKB-EC"/>
</dbReference>
<keyword evidence="3" id="KW-0515">Mutator protein</keyword>
<feature type="binding site" evidence="17">
    <location>
        <position position="20"/>
    </location>
    <ligand>
        <name>8-oxo-dGTP</name>
        <dbReference type="ChEBI" id="CHEBI:77896"/>
    </ligand>
</feature>
<comment type="catalytic activity">
    <reaction evidence="11">
        <text>8-oxo-GTP + H2O = 8-oxo-GMP + diphosphate + H(+)</text>
        <dbReference type="Rhea" id="RHEA:67616"/>
        <dbReference type="ChEBI" id="CHEBI:15377"/>
        <dbReference type="ChEBI" id="CHEBI:15378"/>
        <dbReference type="ChEBI" id="CHEBI:33019"/>
        <dbReference type="ChEBI" id="CHEBI:143553"/>
        <dbReference type="ChEBI" id="CHEBI:145694"/>
    </reaction>
</comment>
<dbReference type="InterPro" id="IPR020084">
    <property type="entry name" value="NUDIX_hydrolase_CS"/>
</dbReference>
<dbReference type="FunFam" id="3.90.79.10:FF:000014">
    <property type="entry name" value="8-oxo-dGTP diphosphatase MutT"/>
    <property type="match status" value="1"/>
</dbReference>